<dbReference type="GO" id="GO:0020037">
    <property type="term" value="F:heme binding"/>
    <property type="evidence" value="ECO:0007669"/>
    <property type="project" value="InterPro"/>
</dbReference>
<evidence type="ECO:0000256" key="9">
    <source>
        <dbReference type="ARBA" id="ARBA00023002"/>
    </source>
</evidence>
<comment type="subcellular location">
    <subcellularLocation>
        <location evidence="3">Endoplasmic reticulum membrane</location>
        <topology evidence="3">Peripheral membrane protein</topology>
    </subcellularLocation>
    <subcellularLocation>
        <location evidence="2">Microsome membrane</location>
        <topology evidence="2">Peripheral membrane protein</topology>
    </subcellularLocation>
</comment>
<dbReference type="InterPro" id="IPR001128">
    <property type="entry name" value="Cyt_P450"/>
</dbReference>
<dbReference type="PRINTS" id="PR00385">
    <property type="entry name" value="P450"/>
</dbReference>
<comment type="cofactor">
    <cofactor evidence="1 13">
        <name>heme</name>
        <dbReference type="ChEBI" id="CHEBI:30413"/>
    </cofactor>
</comment>
<dbReference type="InterPro" id="IPR002401">
    <property type="entry name" value="Cyt_P450_E_grp-I"/>
</dbReference>
<dbReference type="PRINTS" id="PR00463">
    <property type="entry name" value="EP450I"/>
</dbReference>
<organism evidence="15 16">
    <name type="scientific">Tetragonisca angustula</name>
    <dbReference type="NCBI Taxonomy" id="166442"/>
    <lineage>
        <taxon>Eukaryota</taxon>
        <taxon>Metazoa</taxon>
        <taxon>Ecdysozoa</taxon>
        <taxon>Arthropoda</taxon>
        <taxon>Hexapoda</taxon>
        <taxon>Insecta</taxon>
        <taxon>Pterygota</taxon>
        <taxon>Neoptera</taxon>
        <taxon>Endopterygota</taxon>
        <taxon>Hymenoptera</taxon>
        <taxon>Apocrita</taxon>
        <taxon>Aculeata</taxon>
        <taxon>Apoidea</taxon>
        <taxon>Anthophila</taxon>
        <taxon>Apidae</taxon>
        <taxon>Tetragonisca</taxon>
    </lineage>
</organism>
<evidence type="ECO:0000256" key="7">
    <source>
        <dbReference type="ARBA" id="ARBA00022824"/>
    </source>
</evidence>
<proteinExistence type="inferred from homology"/>
<evidence type="ECO:0008006" key="17">
    <source>
        <dbReference type="Google" id="ProtNLM"/>
    </source>
</evidence>
<keyword evidence="7" id="KW-0256">Endoplasmic reticulum</keyword>
<dbReference type="GO" id="GO:0004497">
    <property type="term" value="F:monooxygenase activity"/>
    <property type="evidence" value="ECO:0007669"/>
    <property type="project" value="UniProtKB-KW"/>
</dbReference>
<dbReference type="PROSITE" id="PS00086">
    <property type="entry name" value="CYTOCHROME_P450"/>
    <property type="match status" value="1"/>
</dbReference>
<dbReference type="SUPFAM" id="SSF48264">
    <property type="entry name" value="Cytochrome P450"/>
    <property type="match status" value="1"/>
</dbReference>
<dbReference type="GO" id="GO:0005506">
    <property type="term" value="F:iron ion binding"/>
    <property type="evidence" value="ECO:0007669"/>
    <property type="project" value="InterPro"/>
</dbReference>
<keyword evidence="11 14" id="KW-0503">Monooxygenase</keyword>
<evidence type="ECO:0000256" key="14">
    <source>
        <dbReference type="RuleBase" id="RU000461"/>
    </source>
</evidence>
<dbReference type="AlphaFoldDB" id="A0AAW1ADT5"/>
<reference evidence="15 16" key="1">
    <citation type="submission" date="2024-05" db="EMBL/GenBank/DDBJ databases">
        <title>The nuclear and mitochondrial genome assemblies of Tetragonisca angustula (Apidae: Meliponini), a tiny yet remarkable pollinator in the Neotropics.</title>
        <authorList>
            <person name="Ferrari R."/>
            <person name="Ricardo P.C."/>
            <person name="Dias F.C."/>
            <person name="Araujo N.S."/>
            <person name="Soares D.O."/>
            <person name="Zhou Q.-S."/>
            <person name="Zhu C.-D."/>
            <person name="Coutinho L."/>
            <person name="Airas M.C."/>
            <person name="Batista T.M."/>
        </authorList>
    </citation>
    <scope>NUCLEOTIDE SEQUENCE [LARGE SCALE GENOMIC DNA]</scope>
    <source>
        <strain evidence="15">ASF017062</strain>
        <tissue evidence="15">Abdomen</tissue>
    </source>
</reference>
<dbReference type="InterPro" id="IPR017972">
    <property type="entry name" value="Cyt_P450_CS"/>
</dbReference>
<dbReference type="Pfam" id="PF00067">
    <property type="entry name" value="p450"/>
    <property type="match status" value="1"/>
</dbReference>
<feature type="binding site" description="axial binding residue" evidence="13">
    <location>
        <position position="441"/>
    </location>
    <ligand>
        <name>heme</name>
        <dbReference type="ChEBI" id="CHEBI:30413"/>
    </ligand>
    <ligandPart>
        <name>Fe</name>
        <dbReference type="ChEBI" id="CHEBI:18248"/>
    </ligandPart>
</feature>
<comment type="caution">
    <text evidence="15">The sequence shown here is derived from an EMBL/GenBank/DDBJ whole genome shotgun (WGS) entry which is preliminary data.</text>
</comment>
<comment type="similarity">
    <text evidence="4 14">Belongs to the cytochrome P450 family.</text>
</comment>
<dbReference type="PANTHER" id="PTHR24292">
    <property type="entry name" value="CYTOCHROME P450"/>
    <property type="match status" value="1"/>
</dbReference>
<gene>
    <name evidence="15" type="ORF">QLX08_001808</name>
</gene>
<dbReference type="CDD" id="cd11056">
    <property type="entry name" value="CYP6-like"/>
    <property type="match status" value="1"/>
</dbReference>
<keyword evidence="16" id="KW-1185">Reference proteome</keyword>
<dbReference type="FunFam" id="1.10.630.10:FF:000042">
    <property type="entry name" value="Cytochrome P450"/>
    <property type="match status" value="1"/>
</dbReference>
<evidence type="ECO:0000256" key="4">
    <source>
        <dbReference type="ARBA" id="ARBA00010617"/>
    </source>
</evidence>
<dbReference type="GO" id="GO:0016705">
    <property type="term" value="F:oxidoreductase activity, acting on paired donors, with incorporation or reduction of molecular oxygen"/>
    <property type="evidence" value="ECO:0007669"/>
    <property type="project" value="InterPro"/>
</dbReference>
<keyword evidence="10 13" id="KW-0408">Iron</keyword>
<dbReference type="PANTHER" id="PTHR24292:SF54">
    <property type="entry name" value="CYP9F3-RELATED"/>
    <property type="match status" value="1"/>
</dbReference>
<protein>
    <recommendedName>
        <fullName evidence="17">Cytochrome P450</fullName>
    </recommendedName>
</protein>
<evidence type="ECO:0000313" key="15">
    <source>
        <dbReference type="EMBL" id="KAK9308089.1"/>
    </source>
</evidence>
<evidence type="ECO:0000256" key="2">
    <source>
        <dbReference type="ARBA" id="ARBA00004174"/>
    </source>
</evidence>
<dbReference type="Gene3D" id="1.10.630.10">
    <property type="entry name" value="Cytochrome P450"/>
    <property type="match status" value="1"/>
</dbReference>
<evidence type="ECO:0000256" key="1">
    <source>
        <dbReference type="ARBA" id="ARBA00001971"/>
    </source>
</evidence>
<dbReference type="InterPro" id="IPR036396">
    <property type="entry name" value="Cyt_P450_sf"/>
</dbReference>
<evidence type="ECO:0000256" key="6">
    <source>
        <dbReference type="ARBA" id="ARBA00022723"/>
    </source>
</evidence>
<keyword evidence="5 13" id="KW-0349">Heme</keyword>
<evidence type="ECO:0000313" key="16">
    <source>
        <dbReference type="Proteomes" id="UP001432146"/>
    </source>
</evidence>
<keyword evidence="6 13" id="KW-0479">Metal-binding</keyword>
<dbReference type="EMBL" id="JAWNGG020000023">
    <property type="protein sequence ID" value="KAK9308089.1"/>
    <property type="molecule type" value="Genomic_DNA"/>
</dbReference>
<evidence type="ECO:0000256" key="5">
    <source>
        <dbReference type="ARBA" id="ARBA00022617"/>
    </source>
</evidence>
<evidence type="ECO:0000256" key="12">
    <source>
        <dbReference type="ARBA" id="ARBA00023136"/>
    </source>
</evidence>
<accession>A0AAW1ADT5</accession>
<evidence type="ECO:0000256" key="8">
    <source>
        <dbReference type="ARBA" id="ARBA00022848"/>
    </source>
</evidence>
<sequence length="498" mass="57693">MAVFEVLCGFVALLLALYYFLKSPQFWEKNNIPGPKPFSVFGNFLPVIIGRRSLGDQMANFYKQYKHEPVFGLYLQTELVLAINDPDLIKTVLIKDFSQFSNRGLRVNEKTEPLSQQLFSLEPERWRPLRTRLSPVFTSGKLKDMFSLILDCSNTLEKYMGTLVSKGECIEVREVASRFTTDVIGSCAFGVDMNAMSKTQCRFREIGKEFFGPSLKQHLKHKLRENFPRVYTLLGYVLPTDDNTTFFTNAVLDMIEYRRKNNIVRLDFINTLMDLQDHPEKLSIELTKHLLVAQAFVFFVAGFETSSSTIANALYELAQHQDVQDKLRNEIKKHYELTNGEWQYEDVKNMPILDAVFKETLRKYPPLPILMRKNTEDYTFENMKLTIPKNTRIFIPLYAIHRDPDIYPNPDVFDIDRFKKSAIAARHPMHYLPFGDGPRNCLGARFAIFQTKIGLIKILRTYKVDVCDQTQIPYINQERSFLLAPKHGLVLKITNVDS</sequence>
<keyword evidence="12" id="KW-0472">Membrane</keyword>
<evidence type="ECO:0000256" key="10">
    <source>
        <dbReference type="ARBA" id="ARBA00023004"/>
    </source>
</evidence>
<dbReference type="GO" id="GO:0005789">
    <property type="term" value="C:endoplasmic reticulum membrane"/>
    <property type="evidence" value="ECO:0007669"/>
    <property type="project" value="UniProtKB-SubCell"/>
</dbReference>
<evidence type="ECO:0000256" key="3">
    <source>
        <dbReference type="ARBA" id="ARBA00004406"/>
    </source>
</evidence>
<evidence type="ECO:0000256" key="13">
    <source>
        <dbReference type="PIRSR" id="PIRSR602401-1"/>
    </source>
</evidence>
<keyword evidence="9 14" id="KW-0560">Oxidoreductase</keyword>
<keyword evidence="8" id="KW-0492">Microsome</keyword>
<evidence type="ECO:0000256" key="11">
    <source>
        <dbReference type="ARBA" id="ARBA00023033"/>
    </source>
</evidence>
<dbReference type="Proteomes" id="UP001432146">
    <property type="component" value="Unassembled WGS sequence"/>
</dbReference>
<name>A0AAW1ADT5_9HYME</name>
<dbReference type="InterPro" id="IPR050476">
    <property type="entry name" value="Insect_CytP450_Detox"/>
</dbReference>